<reference evidence="1 2" key="1">
    <citation type="journal article" date="2011" name="PLoS ONE">
        <title>The entomopathogenic bacterial endosymbionts xenorhabdus and photorhabdus: convergent lifestyles from divergent genomes.</title>
        <authorList>
            <person name="Chaston J.M."/>
            <person name="Suen G."/>
            <person name="Tucker S.L."/>
            <person name="Andersen A.W."/>
            <person name="Bhasin A."/>
            <person name="Bode E."/>
            <person name="Bode H.B."/>
            <person name="Brachmann A.O."/>
            <person name="Cowles C.E."/>
            <person name="Cowles K.N."/>
            <person name="Darby C."/>
            <person name="de Leon L."/>
            <person name="Drace K."/>
            <person name="Du Z."/>
            <person name="Givaudan A."/>
            <person name="Herbert Tran E.E."/>
            <person name="Jewell K.A."/>
            <person name="Knack J.J."/>
            <person name="Krasomil-Osterfeld K.C."/>
            <person name="Kukor R."/>
            <person name="Lanois A."/>
            <person name="Latreille P."/>
            <person name="Leimgruber N.K."/>
            <person name="Lipke C.M."/>
            <person name="Liu R."/>
            <person name="Lu X."/>
            <person name="Martens E.C."/>
            <person name="Marri P.R."/>
            <person name="Medigue C."/>
            <person name="Menard M.L."/>
            <person name="Miller N.M."/>
            <person name="Morales-Soto N."/>
            <person name="Norton S."/>
            <person name="Ogier J.C."/>
            <person name="Orchard S.S."/>
            <person name="Park D."/>
            <person name="Park Y."/>
            <person name="Qurollo B.A."/>
            <person name="Sugar D.R."/>
            <person name="Richards G.R."/>
            <person name="Rouy Z."/>
            <person name="Slominski B."/>
            <person name="Slominski K."/>
            <person name="Snyder H."/>
            <person name="Tjaden B.C."/>
            <person name="van der Hoeven R."/>
            <person name="Welch R.D."/>
            <person name="Wheeler C."/>
            <person name="Xiang B."/>
            <person name="Barbazuk B."/>
            <person name="Gaudriault S."/>
            <person name="Goodner B."/>
            <person name="Slater S.C."/>
            <person name="Forst S."/>
            <person name="Goldman B.S."/>
            <person name="Goodrich-Blair H."/>
        </authorList>
    </citation>
    <scope>NUCLEOTIDE SEQUENCE [LARGE SCALE GENOMIC DNA]</scope>
    <source>
        <strain evidence="2">ATCC 19061 / DSM 3370 / CCUG 14189 / LMG 1036 / NCIMB 9965 / AN6</strain>
    </source>
</reference>
<dbReference type="Proteomes" id="UP000008075">
    <property type="component" value="Chromosome"/>
</dbReference>
<dbReference type="EMBL" id="FN667742">
    <property type="protein sequence ID" value="CBJ91925.1"/>
    <property type="molecule type" value="Genomic_DNA"/>
</dbReference>
<dbReference type="AlphaFoldDB" id="D3VBT6"/>
<organism evidence="1 2">
    <name type="scientific">Xenorhabdus nematophila (strain ATCC 19061 / DSM 3370 / CCUG 14189 / LMG 1036 / NCIMB 9965 / AN6)</name>
    <dbReference type="NCBI Taxonomy" id="406817"/>
    <lineage>
        <taxon>Bacteria</taxon>
        <taxon>Pseudomonadati</taxon>
        <taxon>Pseudomonadota</taxon>
        <taxon>Gammaproteobacteria</taxon>
        <taxon>Enterobacterales</taxon>
        <taxon>Morganellaceae</taxon>
        <taxon>Xenorhabdus</taxon>
    </lineage>
</organism>
<accession>D3VBT6</accession>
<name>D3VBT6_XENNA</name>
<sequence length="38" mass="4436">MFDLSAPFLDDIDTILLVSELYSSLFILESRCRRMIIV</sequence>
<keyword evidence="2" id="KW-1185">Reference proteome</keyword>
<protein>
    <submittedName>
        <fullName evidence="1">Uncharacterized protein</fullName>
    </submittedName>
</protein>
<evidence type="ECO:0000313" key="1">
    <source>
        <dbReference type="EMBL" id="CBJ91925.1"/>
    </source>
</evidence>
<evidence type="ECO:0000313" key="2">
    <source>
        <dbReference type="Proteomes" id="UP000008075"/>
    </source>
</evidence>
<dbReference type="KEGG" id="xne:XNC1_3897"/>
<gene>
    <name evidence="1" type="ordered locus">XNC1_3897</name>
</gene>
<proteinExistence type="predicted"/>
<dbReference type="HOGENOM" id="CLU_3335063_0_0_6"/>